<evidence type="ECO:0000256" key="5">
    <source>
        <dbReference type="ARBA" id="ARBA00022839"/>
    </source>
</evidence>
<evidence type="ECO:0000256" key="3">
    <source>
        <dbReference type="ARBA" id="ARBA00022722"/>
    </source>
</evidence>
<dbReference type="GO" id="GO:0004527">
    <property type="term" value="F:exonuclease activity"/>
    <property type="evidence" value="ECO:0007669"/>
    <property type="project" value="UniProtKB-KW"/>
</dbReference>
<feature type="region of interest" description="Disordered" evidence="8">
    <location>
        <begin position="104"/>
        <end position="123"/>
    </location>
</feature>
<dbReference type="AlphaFoldDB" id="A0AAD9C3X9"/>
<comment type="caution">
    <text evidence="10">The sequence shown here is derived from an EMBL/GenBank/DDBJ whole genome shotgun (WGS) entry which is preliminary data.</text>
</comment>
<dbReference type="GO" id="GO:0005634">
    <property type="term" value="C:nucleus"/>
    <property type="evidence" value="ECO:0007669"/>
    <property type="project" value="UniProtKB-SubCell"/>
</dbReference>
<dbReference type="Gene3D" id="3.30.420.10">
    <property type="entry name" value="Ribonuclease H-like superfamily/Ribonuclease H"/>
    <property type="match status" value="1"/>
</dbReference>
<feature type="region of interest" description="Disordered" evidence="8">
    <location>
        <begin position="251"/>
        <end position="296"/>
    </location>
</feature>
<keyword evidence="3" id="KW-0540">Nuclease</keyword>
<keyword evidence="7" id="KW-0175">Coiled coil</keyword>
<dbReference type="InterPro" id="IPR047021">
    <property type="entry name" value="REXO1/3/4-like"/>
</dbReference>
<protein>
    <submittedName>
        <fullName evidence="10">RNA exonuclease 1 like</fullName>
    </submittedName>
</protein>
<evidence type="ECO:0000256" key="1">
    <source>
        <dbReference type="ARBA" id="ARBA00004123"/>
    </source>
</evidence>
<reference evidence="10" key="1">
    <citation type="submission" date="2023-04" db="EMBL/GenBank/DDBJ databases">
        <title>Chromosome-level genome of Chaenocephalus aceratus.</title>
        <authorList>
            <person name="Park H."/>
        </authorList>
    </citation>
    <scope>NUCLEOTIDE SEQUENCE</scope>
    <source>
        <strain evidence="10">DE</strain>
        <tissue evidence="10">Muscle</tissue>
    </source>
</reference>
<evidence type="ECO:0000313" key="10">
    <source>
        <dbReference type="EMBL" id="KAK1893054.1"/>
    </source>
</evidence>
<dbReference type="GO" id="GO:0010629">
    <property type="term" value="P:negative regulation of gene expression"/>
    <property type="evidence" value="ECO:0007669"/>
    <property type="project" value="UniProtKB-ARBA"/>
</dbReference>
<keyword evidence="4" id="KW-0378">Hydrolase</keyword>
<accession>A0AAD9C3X9</accession>
<keyword evidence="5 10" id="KW-0269">Exonuclease</keyword>
<dbReference type="Proteomes" id="UP001228049">
    <property type="component" value="Unassembled WGS sequence"/>
</dbReference>
<feature type="compositionally biased region" description="Polar residues" evidence="8">
    <location>
        <begin position="285"/>
        <end position="296"/>
    </location>
</feature>
<organism evidence="10 11">
    <name type="scientific">Dissostichus eleginoides</name>
    <name type="common">Patagonian toothfish</name>
    <name type="synonym">Dissostichus amissus</name>
    <dbReference type="NCBI Taxonomy" id="100907"/>
    <lineage>
        <taxon>Eukaryota</taxon>
        <taxon>Metazoa</taxon>
        <taxon>Chordata</taxon>
        <taxon>Craniata</taxon>
        <taxon>Vertebrata</taxon>
        <taxon>Euteleostomi</taxon>
        <taxon>Actinopterygii</taxon>
        <taxon>Neopterygii</taxon>
        <taxon>Teleostei</taxon>
        <taxon>Neoteleostei</taxon>
        <taxon>Acanthomorphata</taxon>
        <taxon>Eupercaria</taxon>
        <taxon>Perciformes</taxon>
        <taxon>Notothenioidei</taxon>
        <taxon>Nototheniidae</taxon>
        <taxon>Dissostichus</taxon>
    </lineage>
</organism>
<comment type="similarity">
    <text evidence="2">Belongs to the REXO1/REXO3 family.</text>
</comment>
<feature type="compositionally biased region" description="Low complexity" evidence="8">
    <location>
        <begin position="251"/>
        <end position="275"/>
    </location>
</feature>
<sequence length="1009" mass="111771">MFPSSGLFADINCPFSKRGLCERPHCLYKHATELRDKFGAKSANYKSSIVDFAGVQNGYAVNDEIKDDCLQELERINKEIETVRHEVEQEQKRLSRYQTVQADGKNTATLSTPETAGKGKGTCGRSSYTTFTKTYSRERKYVVDNSKPRTDLEYDPLSNFSAGIRSYSSAEPLDDSNEDSVLIIDIPPSPDKKRAAEEVFEKMTGPANLDQQVNDWNNLVFEKEENTFQFEFPQYANSGSLCTQQTKQAQAAAEQPAQNRVSYQPGQMQGQAAAPENYLEPAEPTSDNGNGQAWHESSASNMITGAESASPSNEQLLVKEKTVGVILITSSSDDELNYSDMELSDSDPMEECYRIFMEANENNGNEEQPDVSVGAMEEEKTKLDVKQQALPGKKRLAHEAKHIEPASKSRPQPQVLVPLRGPAVSGFASQLSITSEIQQVQLRASMLTASVKGVQPLVHSNSQRRLETQVSPLHSIQTPESLQPAPVQNTYMNYISLGTAVIGVGNNLHLILPEGTFPLPVTPSSSQVTSVLTPISHLPTSYGAVRPMYHLPAVTPMQRYRTTAPVLIPAPARKPSLTSAFAATLSSPAASSNFQTAVHAGLKLVPTKRKMKQQCETVKVPHDTRQRYVNLFTEEFLKTTANVNDAFEKALAEEKAVYNRSMNKLKYMSVAVNALKKLKNQVAVADKDENEVNNQKSKGNIPLNLKFKGNDDTALYESLKEYVLSEEKLVESNFPVQHPEKPGCAVLFADHKKGHADLLKRICCRCGATYSVSQTGKHIRKEECNYHYGKGVTKKVPGGVETRYSCCEGVMGAPGCQVFKLHVHDFISMDGFVSTVPRCPSDTSCPGVYSLDCEMCYTIHGLELSRVTVVNCNLQVVYDAFVRPDYEVIDYNTRFSGISEEDLKGNHTSLREVQETLLSFISTDTILIGHGLETDHYALKLLHGMVVDTSVVFPHRLGPPHKLTLNKLTADYLRRIIQESVCGHDTADDAAACMELMLWRVKEDGKFKK</sequence>
<evidence type="ECO:0000256" key="7">
    <source>
        <dbReference type="SAM" id="Coils"/>
    </source>
</evidence>
<feature type="domain" description="Exonuclease" evidence="9">
    <location>
        <begin position="847"/>
        <end position="1006"/>
    </location>
</feature>
<dbReference type="FunFam" id="3.30.420.10:FF:000031">
    <property type="entry name" value="RNA exonuclease 1"/>
    <property type="match status" value="1"/>
</dbReference>
<dbReference type="GO" id="GO:0003676">
    <property type="term" value="F:nucleic acid binding"/>
    <property type="evidence" value="ECO:0007669"/>
    <property type="project" value="InterPro"/>
</dbReference>
<dbReference type="InterPro" id="IPR036397">
    <property type="entry name" value="RNaseH_sf"/>
</dbReference>
<feature type="compositionally biased region" description="Polar residues" evidence="8">
    <location>
        <begin position="104"/>
        <end position="114"/>
    </location>
</feature>
<dbReference type="InterPro" id="IPR012337">
    <property type="entry name" value="RNaseH-like_sf"/>
</dbReference>
<dbReference type="PANTHER" id="PTHR12801">
    <property type="entry name" value="RNA EXONUCLEASE REXO1 / RECO3 FAMILY MEMBER-RELATED"/>
    <property type="match status" value="1"/>
</dbReference>
<keyword evidence="11" id="KW-1185">Reference proteome</keyword>
<dbReference type="CDD" id="cd06145">
    <property type="entry name" value="REX1_like"/>
    <property type="match status" value="1"/>
</dbReference>
<dbReference type="SMART" id="SM00479">
    <property type="entry name" value="EXOIII"/>
    <property type="match status" value="1"/>
</dbReference>
<name>A0AAD9C3X9_DISEL</name>
<dbReference type="Pfam" id="PF15870">
    <property type="entry name" value="EloA-BP1"/>
    <property type="match status" value="1"/>
</dbReference>
<evidence type="ECO:0000256" key="2">
    <source>
        <dbReference type="ARBA" id="ARBA00006357"/>
    </source>
</evidence>
<proteinExistence type="inferred from homology"/>
<evidence type="ECO:0000256" key="8">
    <source>
        <dbReference type="SAM" id="MobiDB-lite"/>
    </source>
</evidence>
<feature type="coiled-coil region" evidence="7">
    <location>
        <begin position="66"/>
        <end position="100"/>
    </location>
</feature>
<dbReference type="InterPro" id="IPR031736">
    <property type="entry name" value="REXO1-like_dom"/>
</dbReference>
<dbReference type="InterPro" id="IPR034922">
    <property type="entry name" value="REX1-like_exo"/>
</dbReference>
<evidence type="ECO:0000256" key="4">
    <source>
        <dbReference type="ARBA" id="ARBA00022801"/>
    </source>
</evidence>
<gene>
    <name evidence="10" type="ORF">KUDE01_008124</name>
</gene>
<dbReference type="SUPFAM" id="SSF53098">
    <property type="entry name" value="Ribonuclease H-like"/>
    <property type="match status" value="1"/>
</dbReference>
<comment type="subcellular location">
    <subcellularLocation>
        <location evidence="1">Nucleus</location>
    </subcellularLocation>
</comment>
<dbReference type="PANTHER" id="PTHR12801:SF152">
    <property type="entry name" value="EXONUCLEASE DOMAIN-CONTAINING PROTEIN"/>
    <property type="match status" value="1"/>
</dbReference>
<evidence type="ECO:0000256" key="6">
    <source>
        <dbReference type="ARBA" id="ARBA00023242"/>
    </source>
</evidence>
<evidence type="ECO:0000259" key="9">
    <source>
        <dbReference type="SMART" id="SM00479"/>
    </source>
</evidence>
<dbReference type="InterPro" id="IPR013520">
    <property type="entry name" value="Ribonucl_H"/>
</dbReference>
<keyword evidence="6" id="KW-0539">Nucleus</keyword>
<dbReference type="EMBL" id="JASDAP010000013">
    <property type="protein sequence ID" value="KAK1893054.1"/>
    <property type="molecule type" value="Genomic_DNA"/>
</dbReference>
<evidence type="ECO:0000313" key="11">
    <source>
        <dbReference type="Proteomes" id="UP001228049"/>
    </source>
</evidence>